<evidence type="ECO:0000256" key="5">
    <source>
        <dbReference type="ARBA" id="ARBA00022692"/>
    </source>
</evidence>
<evidence type="ECO:0000259" key="10">
    <source>
        <dbReference type="Pfam" id="PF04290"/>
    </source>
</evidence>
<keyword evidence="2 9" id="KW-0813">Transport</keyword>
<evidence type="ECO:0000256" key="2">
    <source>
        <dbReference type="ARBA" id="ARBA00022448"/>
    </source>
</evidence>
<organism evidence="11 12">
    <name type="scientific">Tistrella mobilis</name>
    <dbReference type="NCBI Taxonomy" id="171437"/>
    <lineage>
        <taxon>Bacteria</taxon>
        <taxon>Pseudomonadati</taxon>
        <taxon>Pseudomonadota</taxon>
        <taxon>Alphaproteobacteria</taxon>
        <taxon>Geminicoccales</taxon>
        <taxon>Geminicoccaceae</taxon>
        <taxon>Tistrella</taxon>
    </lineage>
</organism>
<dbReference type="AlphaFoldDB" id="A0A161Q581"/>
<dbReference type="OrthoDB" id="9794346at2"/>
<dbReference type="InterPro" id="IPR007387">
    <property type="entry name" value="TRAP_DctQ"/>
</dbReference>
<comment type="function">
    <text evidence="9">Part of the tripartite ATP-independent periplasmic (TRAP) transport system.</text>
</comment>
<dbReference type="Pfam" id="PF04290">
    <property type="entry name" value="DctQ"/>
    <property type="match status" value="1"/>
</dbReference>
<reference evidence="11 12" key="1">
    <citation type="submission" date="2015-12" db="EMBL/GenBank/DDBJ databases">
        <title>Genome sequence of Tistrella mobilis MCCC 1A02139.</title>
        <authorList>
            <person name="Lu L."/>
            <person name="Lai Q."/>
            <person name="Shao Z."/>
            <person name="Qian P."/>
        </authorList>
    </citation>
    <scope>NUCLEOTIDE SEQUENCE [LARGE SCALE GENOMIC DNA]</scope>
    <source>
        <strain evidence="11 12">MCCC 1A02139</strain>
    </source>
</reference>
<proteinExistence type="inferred from homology"/>
<feature type="transmembrane region" description="Helical" evidence="9">
    <location>
        <begin position="137"/>
        <end position="159"/>
    </location>
</feature>
<evidence type="ECO:0000256" key="3">
    <source>
        <dbReference type="ARBA" id="ARBA00022475"/>
    </source>
</evidence>
<comment type="subcellular location">
    <subcellularLocation>
        <location evidence="1 9">Cell inner membrane</location>
        <topology evidence="1 9">Multi-pass membrane protein</topology>
    </subcellularLocation>
</comment>
<dbReference type="PANTHER" id="PTHR35011:SF4">
    <property type="entry name" value="SLL1102 PROTEIN"/>
    <property type="match status" value="1"/>
</dbReference>
<dbReference type="GO" id="GO:0022857">
    <property type="term" value="F:transmembrane transporter activity"/>
    <property type="evidence" value="ECO:0007669"/>
    <property type="project" value="UniProtKB-UniRule"/>
</dbReference>
<evidence type="ECO:0000313" key="12">
    <source>
        <dbReference type="Proteomes" id="UP000075787"/>
    </source>
</evidence>
<dbReference type="Proteomes" id="UP000075787">
    <property type="component" value="Unassembled WGS sequence"/>
</dbReference>
<protein>
    <recommendedName>
        <fullName evidence="9">TRAP transporter small permease protein</fullName>
    </recommendedName>
</protein>
<feature type="transmembrane region" description="Helical" evidence="9">
    <location>
        <begin position="95"/>
        <end position="117"/>
    </location>
</feature>
<accession>A0A161Q581</accession>
<evidence type="ECO:0000256" key="8">
    <source>
        <dbReference type="ARBA" id="ARBA00038436"/>
    </source>
</evidence>
<evidence type="ECO:0000256" key="4">
    <source>
        <dbReference type="ARBA" id="ARBA00022519"/>
    </source>
</evidence>
<evidence type="ECO:0000256" key="1">
    <source>
        <dbReference type="ARBA" id="ARBA00004429"/>
    </source>
</evidence>
<gene>
    <name evidence="11" type="ORF">AUP44_26125</name>
</gene>
<comment type="caution">
    <text evidence="11">The sequence shown here is derived from an EMBL/GenBank/DDBJ whole genome shotgun (WGS) entry which is preliminary data.</text>
</comment>
<dbReference type="RefSeq" id="WP_062763406.1">
    <property type="nucleotide sequence ID" value="NZ_CP121027.1"/>
</dbReference>
<dbReference type="InterPro" id="IPR055348">
    <property type="entry name" value="DctQ"/>
</dbReference>
<evidence type="ECO:0000256" key="7">
    <source>
        <dbReference type="ARBA" id="ARBA00023136"/>
    </source>
</evidence>
<feature type="transmembrane region" description="Helical" evidence="9">
    <location>
        <begin position="55"/>
        <end position="74"/>
    </location>
</feature>
<keyword evidence="5 9" id="KW-0812">Transmembrane</keyword>
<keyword evidence="7 9" id="KW-0472">Membrane</keyword>
<evidence type="ECO:0000256" key="6">
    <source>
        <dbReference type="ARBA" id="ARBA00022989"/>
    </source>
</evidence>
<dbReference type="GeneID" id="97241961"/>
<keyword evidence="6 9" id="KW-1133">Transmembrane helix</keyword>
<feature type="transmembrane region" description="Helical" evidence="9">
    <location>
        <begin position="21"/>
        <end position="43"/>
    </location>
</feature>
<comment type="subunit">
    <text evidence="9">The complex comprises the extracytoplasmic solute receptor protein and the two transmembrane proteins.</text>
</comment>
<keyword evidence="4 9" id="KW-0997">Cell inner membrane</keyword>
<dbReference type="EMBL" id="LPZR01000106">
    <property type="protein sequence ID" value="KYO53807.1"/>
    <property type="molecule type" value="Genomic_DNA"/>
</dbReference>
<feature type="domain" description="Tripartite ATP-independent periplasmic transporters DctQ component" evidence="10">
    <location>
        <begin position="30"/>
        <end position="160"/>
    </location>
</feature>
<keyword evidence="3" id="KW-1003">Cell membrane</keyword>
<comment type="similarity">
    <text evidence="8 9">Belongs to the TRAP transporter small permease family.</text>
</comment>
<dbReference type="PANTHER" id="PTHR35011">
    <property type="entry name" value="2,3-DIKETO-L-GULONATE TRAP TRANSPORTER SMALL PERMEASE PROTEIN YIAM"/>
    <property type="match status" value="1"/>
</dbReference>
<evidence type="ECO:0000256" key="9">
    <source>
        <dbReference type="RuleBase" id="RU369079"/>
    </source>
</evidence>
<evidence type="ECO:0000313" key="11">
    <source>
        <dbReference type="EMBL" id="KYO53807.1"/>
    </source>
</evidence>
<dbReference type="GO" id="GO:0005886">
    <property type="term" value="C:plasma membrane"/>
    <property type="evidence" value="ECO:0007669"/>
    <property type="project" value="UniProtKB-SubCell"/>
</dbReference>
<name>A0A161Q581_9PROT</name>
<sequence>MNALRALASAVDAVNEGIGRVVSWLALVLVVVQFGIVLMRYVYGVGAIAVQESILIMHGVLFLVAAGYALLYDAHVRVDVFYGEAKPRKKAMVDLFGCIVFLAPFIYVIWDVAFPYVASSWAVKEASNETSGLPGIYLFKTTILAFTVLVGLQGVALALRSILVIAGLAETNKSRTGGAA</sequence>